<dbReference type="STRING" id="1392247.A0A3N4KVD0"/>
<protein>
    <recommendedName>
        <fullName evidence="1">Protein kinase domain-containing protein</fullName>
    </recommendedName>
</protein>
<gene>
    <name evidence="2" type="ORF">P167DRAFT_607770</name>
</gene>
<dbReference type="GO" id="GO:0005524">
    <property type="term" value="F:ATP binding"/>
    <property type="evidence" value="ECO:0007669"/>
    <property type="project" value="InterPro"/>
</dbReference>
<evidence type="ECO:0000313" key="3">
    <source>
        <dbReference type="Proteomes" id="UP000277580"/>
    </source>
</evidence>
<dbReference type="EMBL" id="ML119149">
    <property type="protein sequence ID" value="RPB09735.1"/>
    <property type="molecule type" value="Genomic_DNA"/>
</dbReference>
<dbReference type="PROSITE" id="PS50011">
    <property type="entry name" value="PROTEIN_KINASE_DOM"/>
    <property type="match status" value="1"/>
</dbReference>
<dbReference type="Proteomes" id="UP000277580">
    <property type="component" value="Unassembled WGS sequence"/>
</dbReference>
<keyword evidence="3" id="KW-1185">Reference proteome</keyword>
<sequence>MGTIIPTNLPPMEVEYPTNGQWTIYGRNGPNIYAQPHFISYPLFVTIFVQGDILVHIGIDAIPNGFIRNSLHTKSRYYQRLLKLLTNISQDKGYPFEQEYKTIPFNDSHISVRWSWEKGAGGIGKGVESDIYWGSKFEDGTRSVIVLRNLWGFGREDCRKELETGIGMPAVIPLTKLQLRAWLHDTVVLVSISGRDDNTLYAFKTNQSPQVLYQELHTLLSMPPHPNILERPCYLITKQTAHSIQHPLDPASLYCLEPTEPVVGFLTPYYSGGSLKNYVNNYEITLKQKARWALQLTSALLHIYEYSGGSDGKCGRYSALKMDNIVLDAAGNLRLIDFESAGTWVQYTPIEVMTAVRAKGRISRFMSGSSDTGTTPGLGEKCKVCSPHPCSVPKDMTGQERQAAHEKVLDYKLSQTSIISPSKPNSGAQYTGPPGHKKIPFWGDASDAECGAAMTWMLGCCLWCIFEDVPCLSGMGNYWFPVGNMLWKKARQSVPVAVLKIVGKALQTKADRPTLREIYEVMKSWEGALILKQVENEE</sequence>
<dbReference type="OrthoDB" id="4062651at2759"/>
<dbReference type="Gene3D" id="1.10.510.10">
    <property type="entry name" value="Transferase(Phosphotransferase) domain 1"/>
    <property type="match status" value="1"/>
</dbReference>
<proteinExistence type="predicted"/>
<accession>A0A3N4KVD0</accession>
<dbReference type="SUPFAM" id="SSF56112">
    <property type="entry name" value="Protein kinase-like (PK-like)"/>
    <property type="match status" value="1"/>
</dbReference>
<evidence type="ECO:0000259" key="1">
    <source>
        <dbReference type="PROSITE" id="PS50011"/>
    </source>
</evidence>
<feature type="domain" description="Protein kinase" evidence="1">
    <location>
        <begin position="117"/>
        <end position="526"/>
    </location>
</feature>
<dbReference type="GO" id="GO:0004672">
    <property type="term" value="F:protein kinase activity"/>
    <property type="evidence" value="ECO:0007669"/>
    <property type="project" value="InterPro"/>
</dbReference>
<dbReference type="AlphaFoldDB" id="A0A3N4KVD0"/>
<name>A0A3N4KVD0_9PEZI</name>
<reference evidence="2 3" key="1">
    <citation type="journal article" date="2018" name="Nat. Ecol. Evol.">
        <title>Pezizomycetes genomes reveal the molecular basis of ectomycorrhizal truffle lifestyle.</title>
        <authorList>
            <person name="Murat C."/>
            <person name="Payen T."/>
            <person name="Noel B."/>
            <person name="Kuo A."/>
            <person name="Morin E."/>
            <person name="Chen J."/>
            <person name="Kohler A."/>
            <person name="Krizsan K."/>
            <person name="Balestrini R."/>
            <person name="Da Silva C."/>
            <person name="Montanini B."/>
            <person name="Hainaut M."/>
            <person name="Levati E."/>
            <person name="Barry K.W."/>
            <person name="Belfiori B."/>
            <person name="Cichocki N."/>
            <person name="Clum A."/>
            <person name="Dockter R.B."/>
            <person name="Fauchery L."/>
            <person name="Guy J."/>
            <person name="Iotti M."/>
            <person name="Le Tacon F."/>
            <person name="Lindquist E.A."/>
            <person name="Lipzen A."/>
            <person name="Malagnac F."/>
            <person name="Mello A."/>
            <person name="Molinier V."/>
            <person name="Miyauchi S."/>
            <person name="Poulain J."/>
            <person name="Riccioni C."/>
            <person name="Rubini A."/>
            <person name="Sitrit Y."/>
            <person name="Splivallo R."/>
            <person name="Traeger S."/>
            <person name="Wang M."/>
            <person name="Zifcakova L."/>
            <person name="Wipf D."/>
            <person name="Zambonelli A."/>
            <person name="Paolocci F."/>
            <person name="Nowrousian M."/>
            <person name="Ottonello S."/>
            <person name="Baldrian P."/>
            <person name="Spatafora J.W."/>
            <person name="Henrissat B."/>
            <person name="Nagy L.G."/>
            <person name="Aury J.M."/>
            <person name="Wincker P."/>
            <person name="Grigoriev I.V."/>
            <person name="Bonfante P."/>
            <person name="Martin F.M."/>
        </authorList>
    </citation>
    <scope>NUCLEOTIDE SEQUENCE [LARGE SCALE GENOMIC DNA]</scope>
    <source>
        <strain evidence="2 3">CCBAS932</strain>
    </source>
</reference>
<organism evidence="2 3">
    <name type="scientific">Morchella conica CCBAS932</name>
    <dbReference type="NCBI Taxonomy" id="1392247"/>
    <lineage>
        <taxon>Eukaryota</taxon>
        <taxon>Fungi</taxon>
        <taxon>Dikarya</taxon>
        <taxon>Ascomycota</taxon>
        <taxon>Pezizomycotina</taxon>
        <taxon>Pezizomycetes</taxon>
        <taxon>Pezizales</taxon>
        <taxon>Morchellaceae</taxon>
        <taxon>Morchella</taxon>
    </lineage>
</organism>
<evidence type="ECO:0000313" key="2">
    <source>
        <dbReference type="EMBL" id="RPB09735.1"/>
    </source>
</evidence>
<dbReference type="InterPro" id="IPR011009">
    <property type="entry name" value="Kinase-like_dom_sf"/>
</dbReference>
<dbReference type="InterPro" id="IPR000719">
    <property type="entry name" value="Prot_kinase_dom"/>
</dbReference>
<dbReference type="InParanoid" id="A0A3N4KVD0"/>